<dbReference type="Gene3D" id="2.60.40.4070">
    <property type="match status" value="1"/>
</dbReference>
<reference evidence="1 2" key="1">
    <citation type="journal article" date="2019" name="Nat. Microbiol.">
        <title>Mediterranean grassland soil C-N compound turnover is dependent on rainfall and depth, and is mediated by genomically divergent microorganisms.</title>
        <authorList>
            <person name="Diamond S."/>
            <person name="Andeer P.F."/>
            <person name="Li Z."/>
            <person name="Crits-Christoph A."/>
            <person name="Burstein D."/>
            <person name="Anantharaman K."/>
            <person name="Lane K.R."/>
            <person name="Thomas B.C."/>
            <person name="Pan C."/>
            <person name="Northen T.R."/>
            <person name="Banfield J.F."/>
        </authorList>
    </citation>
    <scope>NUCLEOTIDE SEQUENCE [LARGE SCALE GENOMIC DNA]</scope>
    <source>
        <strain evidence="1">WS_11</strain>
    </source>
</reference>
<proteinExistence type="predicted"/>
<sequence length="116" mass="12228">RAQSAGLFTIVDVTAVDGGAGGVGSRPRVTALSPVPARGRLSIEYVIPRSGHVEVTLFDLHGRAVENILDAERPAGRGAVVWSTSIASRRLRPGIYLIRLSAVGSTDTRRLVVLGD</sequence>
<dbReference type="InterPro" id="IPR026444">
    <property type="entry name" value="Secre_tail"/>
</dbReference>
<dbReference type="NCBIfam" id="TIGR04183">
    <property type="entry name" value="Por_Secre_tail"/>
    <property type="match status" value="1"/>
</dbReference>
<organism evidence="1 2">
    <name type="scientific">Eiseniibacteriota bacterium</name>
    <dbReference type="NCBI Taxonomy" id="2212470"/>
    <lineage>
        <taxon>Bacteria</taxon>
        <taxon>Candidatus Eiseniibacteriota</taxon>
    </lineage>
</organism>
<accession>A0A538TZ78</accession>
<name>A0A538TZ78_UNCEI</name>
<evidence type="ECO:0000313" key="2">
    <source>
        <dbReference type="Proteomes" id="UP000319771"/>
    </source>
</evidence>
<feature type="non-terminal residue" evidence="1">
    <location>
        <position position="1"/>
    </location>
</feature>
<comment type="caution">
    <text evidence="1">The sequence shown here is derived from an EMBL/GenBank/DDBJ whole genome shotgun (WGS) entry which is preliminary data.</text>
</comment>
<dbReference type="AlphaFoldDB" id="A0A538TZ78"/>
<dbReference type="EMBL" id="VBPB01000358">
    <property type="protein sequence ID" value="TMQ68950.1"/>
    <property type="molecule type" value="Genomic_DNA"/>
</dbReference>
<dbReference type="Proteomes" id="UP000319771">
    <property type="component" value="Unassembled WGS sequence"/>
</dbReference>
<protein>
    <submittedName>
        <fullName evidence="1">T9SS type A sorting domain-containing protein</fullName>
    </submittedName>
</protein>
<gene>
    <name evidence="1" type="ORF">E6K81_16020</name>
</gene>
<evidence type="ECO:0000313" key="1">
    <source>
        <dbReference type="EMBL" id="TMQ68950.1"/>
    </source>
</evidence>